<evidence type="ECO:0000256" key="1">
    <source>
        <dbReference type="SAM" id="MobiDB-lite"/>
    </source>
</evidence>
<reference evidence="2 3" key="1">
    <citation type="submission" date="2013-08" db="EMBL/GenBank/DDBJ databases">
        <authorList>
            <person name="Weinstock G."/>
            <person name="Sodergren E."/>
            <person name="Wylie T."/>
            <person name="Fulton L."/>
            <person name="Fulton R."/>
            <person name="Fronick C."/>
            <person name="O'Laughlin M."/>
            <person name="Godfrey J."/>
            <person name="Miner T."/>
            <person name="Herter B."/>
            <person name="Appelbaum E."/>
            <person name="Cordes M."/>
            <person name="Lek S."/>
            <person name="Wollam A."/>
            <person name="Pepin K.H."/>
            <person name="Palsikar V.B."/>
            <person name="Mitreva M."/>
            <person name="Wilson R.K."/>
        </authorList>
    </citation>
    <scope>NUCLEOTIDE SEQUENCE [LARGE SCALE GENOMIC DNA]</scope>
    <source>
        <strain evidence="2 3">F0530</strain>
    </source>
</reference>
<evidence type="ECO:0000313" key="2">
    <source>
        <dbReference type="EMBL" id="ERH14251.1"/>
    </source>
</evidence>
<protein>
    <submittedName>
        <fullName evidence="2">Uncharacterized protein</fullName>
    </submittedName>
</protein>
<feature type="region of interest" description="Disordered" evidence="1">
    <location>
        <begin position="1"/>
        <end position="41"/>
    </location>
</feature>
<dbReference type="Proteomes" id="UP000016481">
    <property type="component" value="Unassembled WGS sequence"/>
</dbReference>
<dbReference type="AlphaFoldDB" id="U1PUS6"/>
<accession>U1PUS6</accession>
<proteinExistence type="predicted"/>
<evidence type="ECO:0000313" key="3">
    <source>
        <dbReference type="Proteomes" id="UP000016481"/>
    </source>
</evidence>
<gene>
    <name evidence="2" type="ORF">HMPREF1978_01871</name>
</gene>
<dbReference type="HOGENOM" id="CLU_207303_2_1_11"/>
<organism evidence="2 3">
    <name type="scientific">Actinomyces graevenitzii F0530</name>
    <dbReference type="NCBI Taxonomy" id="1321817"/>
    <lineage>
        <taxon>Bacteria</taxon>
        <taxon>Bacillati</taxon>
        <taxon>Actinomycetota</taxon>
        <taxon>Actinomycetes</taxon>
        <taxon>Actinomycetales</taxon>
        <taxon>Actinomycetaceae</taxon>
        <taxon>Actinomyces</taxon>
    </lineage>
</organism>
<dbReference type="EMBL" id="AWSC01000077">
    <property type="protein sequence ID" value="ERH14251.1"/>
    <property type="molecule type" value="Genomic_DNA"/>
</dbReference>
<name>U1PUS6_9ACTO</name>
<comment type="caution">
    <text evidence="2">The sequence shown here is derived from an EMBL/GenBank/DDBJ whole genome shotgun (WGS) entry which is preliminary data.</text>
</comment>
<sequence length="41" mass="4433">MSRADAHPPARPSRFPRSRGDEPGWLANLKGADGFSPLTRG</sequence>